<feature type="transmembrane region" description="Helical" evidence="6">
    <location>
        <begin position="328"/>
        <end position="348"/>
    </location>
</feature>
<keyword evidence="4 6" id="KW-1133">Transmembrane helix</keyword>
<evidence type="ECO:0000313" key="7">
    <source>
        <dbReference type="EMBL" id="TWE12040.1"/>
    </source>
</evidence>
<feature type="transmembrane region" description="Helical" evidence="6">
    <location>
        <begin position="191"/>
        <end position="213"/>
    </location>
</feature>
<name>A0A561E8Z5_9MICO</name>
<dbReference type="PANTHER" id="PTHR43370:SF1">
    <property type="entry name" value="GUANOSINE ABC TRANSPORTER PERMEASE PROTEIN NUPQ"/>
    <property type="match status" value="1"/>
</dbReference>
<dbReference type="Proteomes" id="UP000318297">
    <property type="component" value="Unassembled WGS sequence"/>
</dbReference>
<feature type="transmembrane region" description="Helical" evidence="6">
    <location>
        <begin position="75"/>
        <end position="95"/>
    </location>
</feature>
<dbReference type="AlphaFoldDB" id="A0A561E8Z5"/>
<sequence length="439" mass="45804">MSEQIETQTVEVAPDQVVAQRIVEVRMSPTRRVAIGAAIVILGLLTILALGLSAGKHSTQFDLNVAGTGIQVPKFSLPGKAMCFVLGVIIVVLGVAQIARGFGKKQLRWVGITVALLFIVAFLAWTGTTGKQSIQVAALLQQTLLLATPLILGAMSGVLCEKSGVINVAIEGQMLFGAFAGALFGTLSSSWVGLIAAAVIGGLMGALLAVFSIKFLVNQVILGVVLNAFALGLTGYLYDAVMANNSGGTNSPSTFSNIKIPVLGDIPVIGPLLFNQNVIVYLMYVIVFVIDFMLIRSRWGLRTRAVGEHPKAADTMGINVLRLRYKNVILGGCVAGVAGAALTIGSVGSFNKDMTSGQGFIALAALIFGRWTPRGALGAALFFGFASALQTTLSLLATPVKIDTNLLAMLPYLATIFAVAGLVGRVRAPAADGEPYVKG</sequence>
<evidence type="ECO:0000313" key="8">
    <source>
        <dbReference type="Proteomes" id="UP000318297"/>
    </source>
</evidence>
<evidence type="ECO:0000256" key="1">
    <source>
        <dbReference type="ARBA" id="ARBA00004651"/>
    </source>
</evidence>
<keyword evidence="5 6" id="KW-0472">Membrane</keyword>
<evidence type="ECO:0000256" key="3">
    <source>
        <dbReference type="ARBA" id="ARBA00022692"/>
    </source>
</evidence>
<accession>A0A561E8Z5</accession>
<dbReference type="Pfam" id="PF02653">
    <property type="entry name" value="BPD_transp_2"/>
    <property type="match status" value="1"/>
</dbReference>
<feature type="transmembrane region" description="Helical" evidence="6">
    <location>
        <begin position="278"/>
        <end position="295"/>
    </location>
</feature>
<comment type="caution">
    <text evidence="7">The sequence shown here is derived from an EMBL/GenBank/DDBJ whole genome shotgun (WGS) entry which is preliminary data.</text>
</comment>
<gene>
    <name evidence="7" type="ORF">BKA23_0836</name>
</gene>
<dbReference type="GO" id="GO:0005886">
    <property type="term" value="C:plasma membrane"/>
    <property type="evidence" value="ECO:0007669"/>
    <property type="project" value="UniProtKB-SubCell"/>
</dbReference>
<organism evidence="7 8">
    <name type="scientific">Rudaeicoccus suwonensis</name>
    <dbReference type="NCBI Taxonomy" id="657409"/>
    <lineage>
        <taxon>Bacteria</taxon>
        <taxon>Bacillati</taxon>
        <taxon>Actinomycetota</taxon>
        <taxon>Actinomycetes</taxon>
        <taxon>Micrococcales</taxon>
        <taxon>Dermacoccaceae</taxon>
        <taxon>Rudaeicoccus</taxon>
    </lineage>
</organism>
<protein>
    <submittedName>
        <fullName evidence="7">Nucleoside ABC transporter membrane protein</fullName>
    </submittedName>
</protein>
<dbReference type="CDD" id="cd06580">
    <property type="entry name" value="TM_PBP1_transp_TpRbsC_like"/>
    <property type="match status" value="1"/>
</dbReference>
<dbReference type="InterPro" id="IPR001851">
    <property type="entry name" value="ABC_transp_permease"/>
</dbReference>
<feature type="transmembrane region" description="Helical" evidence="6">
    <location>
        <begin position="133"/>
        <end position="152"/>
    </location>
</feature>
<evidence type="ECO:0000256" key="2">
    <source>
        <dbReference type="ARBA" id="ARBA00022475"/>
    </source>
</evidence>
<comment type="subcellular location">
    <subcellularLocation>
        <location evidence="1">Cell membrane</location>
        <topology evidence="1">Multi-pass membrane protein</topology>
    </subcellularLocation>
</comment>
<dbReference type="PANTHER" id="PTHR43370">
    <property type="entry name" value="SUGAR ABC TRANSPORTER INTEGRAL MEMBRANE PROTEIN-RELATED"/>
    <property type="match status" value="1"/>
</dbReference>
<feature type="transmembrane region" description="Helical" evidence="6">
    <location>
        <begin position="164"/>
        <end position="185"/>
    </location>
</feature>
<dbReference type="RefSeq" id="WP_211841586.1">
    <property type="nucleotide sequence ID" value="NZ_VIVQ01000001.1"/>
</dbReference>
<reference evidence="7 8" key="1">
    <citation type="submission" date="2019-06" db="EMBL/GenBank/DDBJ databases">
        <title>Sequencing the genomes of 1000 actinobacteria strains.</title>
        <authorList>
            <person name="Klenk H.-P."/>
        </authorList>
    </citation>
    <scope>NUCLEOTIDE SEQUENCE [LARGE SCALE GENOMIC DNA]</scope>
    <source>
        <strain evidence="7 8">DSM 19560</strain>
    </source>
</reference>
<proteinExistence type="predicted"/>
<keyword evidence="8" id="KW-1185">Reference proteome</keyword>
<evidence type="ECO:0000256" key="6">
    <source>
        <dbReference type="SAM" id="Phobius"/>
    </source>
</evidence>
<feature type="transmembrane region" description="Helical" evidence="6">
    <location>
        <begin position="379"/>
        <end position="400"/>
    </location>
</feature>
<evidence type="ECO:0000256" key="4">
    <source>
        <dbReference type="ARBA" id="ARBA00022989"/>
    </source>
</evidence>
<dbReference type="GO" id="GO:0022857">
    <property type="term" value="F:transmembrane transporter activity"/>
    <property type="evidence" value="ECO:0007669"/>
    <property type="project" value="InterPro"/>
</dbReference>
<dbReference type="EMBL" id="VIVQ01000001">
    <property type="protein sequence ID" value="TWE12040.1"/>
    <property type="molecule type" value="Genomic_DNA"/>
</dbReference>
<feature type="transmembrane region" description="Helical" evidence="6">
    <location>
        <begin position="406"/>
        <end position="424"/>
    </location>
</feature>
<keyword evidence="3 6" id="KW-0812">Transmembrane</keyword>
<feature type="transmembrane region" description="Helical" evidence="6">
    <location>
        <begin position="33"/>
        <end position="55"/>
    </location>
</feature>
<feature type="transmembrane region" description="Helical" evidence="6">
    <location>
        <begin position="107"/>
        <end position="127"/>
    </location>
</feature>
<feature type="transmembrane region" description="Helical" evidence="6">
    <location>
        <begin position="220"/>
        <end position="238"/>
    </location>
</feature>
<evidence type="ECO:0000256" key="5">
    <source>
        <dbReference type="ARBA" id="ARBA00023136"/>
    </source>
</evidence>
<keyword evidence="2" id="KW-1003">Cell membrane</keyword>